<keyword evidence="8" id="KW-0464">Manganese</keyword>
<dbReference type="SMART" id="SM00156">
    <property type="entry name" value="PP2Ac"/>
    <property type="match status" value="1"/>
</dbReference>
<reference evidence="13" key="1">
    <citation type="submission" date="2017-01" db="EMBL/GenBank/DDBJ databases">
        <title>Comparative genomics of anhydrobiosis in the tardigrade Hypsibius dujardini.</title>
        <authorList>
            <person name="Yoshida Y."/>
            <person name="Koutsovoulos G."/>
            <person name="Laetsch D."/>
            <person name="Stevens L."/>
            <person name="Kumar S."/>
            <person name="Horikawa D."/>
            <person name="Ishino K."/>
            <person name="Komine S."/>
            <person name="Tomita M."/>
            <person name="Blaxter M."/>
            <person name="Arakawa K."/>
        </authorList>
    </citation>
    <scope>NUCLEOTIDE SEQUENCE [LARGE SCALE GENOMIC DNA]</scope>
    <source>
        <strain evidence="13">Z151</strain>
    </source>
</reference>
<feature type="domain" description="Serine/threonine specific protein phosphatases" evidence="11">
    <location>
        <begin position="206"/>
        <end position="482"/>
    </location>
</feature>
<dbReference type="PROSITE" id="PS50005">
    <property type="entry name" value="TPR"/>
    <property type="match status" value="1"/>
</dbReference>
<dbReference type="Pfam" id="PF08321">
    <property type="entry name" value="PPP5"/>
    <property type="match status" value="1"/>
</dbReference>
<evidence type="ECO:0000313" key="12">
    <source>
        <dbReference type="EMBL" id="OWA51918.1"/>
    </source>
</evidence>
<dbReference type="EC" id="3.1.3.16" evidence="3"/>
<dbReference type="GO" id="GO:0004722">
    <property type="term" value="F:protein serine/threonine phosphatase activity"/>
    <property type="evidence" value="ECO:0007669"/>
    <property type="project" value="UniProtKB-EC"/>
</dbReference>
<evidence type="ECO:0000256" key="10">
    <source>
        <dbReference type="PROSITE-ProRule" id="PRU00339"/>
    </source>
</evidence>
<dbReference type="CDD" id="cd07417">
    <property type="entry name" value="MPP_PP5_C"/>
    <property type="match status" value="1"/>
</dbReference>
<feature type="active site" description="Proton donor/acceptor" evidence="9">
    <location>
        <position position="306"/>
    </location>
</feature>
<keyword evidence="7 10" id="KW-0802">TPR repeat</keyword>
<protein>
    <recommendedName>
        <fullName evidence="3">protein-serine/threonine phosphatase</fullName>
        <ecNumber evidence="3">3.1.3.16</ecNumber>
    </recommendedName>
</protein>
<sequence length="501" mass="56715">MAEQGDAVSATEIATSSVINDISAENKIKAEKFKDDGNDCFKKGHYSEAVGQYSLAIEWNPNVAAYYGNRSFAYLREEMFGSALEDATKAIKLDPRYLKGYYRRAAARMALGRLKQALADFETVVKRAPADQDAKLKFNECQKLYNKKQFEWAIHSEEKQISIFESINPETITVEDSYTGPRLVDGKVTLDFMQQLIPYFKDQKVLHRRYVTEMLVKIREQLVKTASMVEVTVPETSKFTVCGDIHGQYYDLCNIFALNGMPSEENPYLFNGDFVDRGSFSIECMMTLFGFKLLYPNHFFLARGNHETDNMNSIYGFRGEVKAKYSDQMYDIFTEVFNLLPLSHLINRKVLVMHGGLFSKPDVTLDDVKNIERNRQPPDSGLMSEILWSDPQEQLGLRPSKRGVAYEFGPDVTANFCSLNNIDYIIRSHEVKPEGYEVNHSGKCITVFSAPNYCDTIGNLGAFINFTGKDLTPKFVTFAAVPHPNVAAMSYASSMFRMLGG</sequence>
<dbReference type="InterPro" id="IPR004843">
    <property type="entry name" value="Calcineurin-like_PHP"/>
</dbReference>
<dbReference type="GO" id="GO:0046872">
    <property type="term" value="F:metal ion binding"/>
    <property type="evidence" value="ECO:0007669"/>
    <property type="project" value="UniProtKB-KW"/>
</dbReference>
<dbReference type="AlphaFoldDB" id="A0A9X6RL24"/>
<dbReference type="PIRSF" id="PIRSF033096">
    <property type="entry name" value="PPPtase_5"/>
    <property type="match status" value="1"/>
</dbReference>
<evidence type="ECO:0000256" key="9">
    <source>
        <dbReference type="PIRSR" id="PIRSR033096-1"/>
    </source>
</evidence>
<dbReference type="SUPFAM" id="SSF56300">
    <property type="entry name" value="Metallo-dependent phosphatases"/>
    <property type="match status" value="1"/>
</dbReference>
<organism evidence="12 13">
    <name type="scientific">Hypsibius exemplaris</name>
    <name type="common">Freshwater tardigrade</name>
    <dbReference type="NCBI Taxonomy" id="2072580"/>
    <lineage>
        <taxon>Eukaryota</taxon>
        <taxon>Metazoa</taxon>
        <taxon>Ecdysozoa</taxon>
        <taxon>Tardigrada</taxon>
        <taxon>Eutardigrada</taxon>
        <taxon>Parachela</taxon>
        <taxon>Hypsibioidea</taxon>
        <taxon>Hypsibiidae</taxon>
        <taxon>Hypsibius</taxon>
    </lineage>
</organism>
<comment type="caution">
    <text evidence="12">The sequence shown here is derived from an EMBL/GenBank/DDBJ whole genome shotgun (WGS) entry which is preliminary data.</text>
</comment>
<evidence type="ECO:0000256" key="8">
    <source>
        <dbReference type="ARBA" id="ARBA00023211"/>
    </source>
</evidence>
<proteinExistence type="inferred from homology"/>
<keyword evidence="6" id="KW-0378">Hydrolase</keyword>
<evidence type="ECO:0000313" key="13">
    <source>
        <dbReference type="Proteomes" id="UP000192578"/>
    </source>
</evidence>
<dbReference type="Gene3D" id="1.25.40.10">
    <property type="entry name" value="Tetratricopeptide repeat domain"/>
    <property type="match status" value="1"/>
</dbReference>
<dbReference type="Pfam" id="PF13181">
    <property type="entry name" value="TPR_8"/>
    <property type="match status" value="1"/>
</dbReference>
<dbReference type="InterPro" id="IPR013235">
    <property type="entry name" value="PPP_dom"/>
</dbReference>
<evidence type="ECO:0000256" key="5">
    <source>
        <dbReference type="ARBA" id="ARBA00022737"/>
    </source>
</evidence>
<dbReference type="PANTHER" id="PTHR45668:SF5">
    <property type="entry name" value="SERINE_THREONINE-PROTEIN PHOSPHATASE 5"/>
    <property type="match status" value="1"/>
</dbReference>
<comment type="cofactor">
    <cofactor evidence="1">
        <name>Mn(2+)</name>
        <dbReference type="ChEBI" id="CHEBI:29035"/>
    </cofactor>
</comment>
<dbReference type="SMART" id="SM00028">
    <property type="entry name" value="TPR"/>
    <property type="match status" value="3"/>
</dbReference>
<evidence type="ECO:0000256" key="2">
    <source>
        <dbReference type="ARBA" id="ARBA00008786"/>
    </source>
</evidence>
<keyword evidence="13" id="KW-1185">Reference proteome</keyword>
<dbReference type="Gene3D" id="3.60.21.10">
    <property type="match status" value="1"/>
</dbReference>
<dbReference type="Pfam" id="PF00149">
    <property type="entry name" value="Metallophos"/>
    <property type="match status" value="1"/>
</dbReference>
<dbReference type="InterPro" id="IPR051134">
    <property type="entry name" value="PPP_phosphatase"/>
</dbReference>
<dbReference type="InterPro" id="IPR006186">
    <property type="entry name" value="Ser/Thr-sp_prot-phosphatase"/>
</dbReference>
<dbReference type="InterPro" id="IPR041753">
    <property type="entry name" value="PP5_C"/>
</dbReference>
<dbReference type="PANTHER" id="PTHR45668">
    <property type="entry name" value="SERINE/THREONINE-PROTEIN PHOSPHATASE 5-RELATED"/>
    <property type="match status" value="1"/>
</dbReference>
<comment type="similarity">
    <text evidence="2">Belongs to the PPP phosphatase family. PP-5 (PP-T) subfamily.</text>
</comment>
<evidence type="ECO:0000256" key="3">
    <source>
        <dbReference type="ARBA" id="ARBA00013081"/>
    </source>
</evidence>
<evidence type="ECO:0000259" key="11">
    <source>
        <dbReference type="SMART" id="SM00156"/>
    </source>
</evidence>
<dbReference type="SUPFAM" id="SSF48452">
    <property type="entry name" value="TPR-like"/>
    <property type="match status" value="1"/>
</dbReference>
<dbReference type="InterPro" id="IPR011990">
    <property type="entry name" value="TPR-like_helical_dom_sf"/>
</dbReference>
<name>A0A9X6RL24_HYPEX</name>
<evidence type="ECO:0000256" key="4">
    <source>
        <dbReference type="ARBA" id="ARBA00022723"/>
    </source>
</evidence>
<evidence type="ECO:0000256" key="1">
    <source>
        <dbReference type="ARBA" id="ARBA00001936"/>
    </source>
</evidence>
<dbReference type="EMBL" id="MTYJ01000244">
    <property type="protein sequence ID" value="OWA51918.1"/>
    <property type="molecule type" value="Genomic_DNA"/>
</dbReference>
<dbReference type="InterPro" id="IPR019734">
    <property type="entry name" value="TPR_rpt"/>
</dbReference>
<dbReference type="OrthoDB" id="445564at2759"/>
<dbReference type="Proteomes" id="UP000192578">
    <property type="component" value="Unassembled WGS sequence"/>
</dbReference>
<dbReference type="InterPro" id="IPR029052">
    <property type="entry name" value="Metallo-depent_PP-like"/>
</dbReference>
<dbReference type="PRINTS" id="PR00114">
    <property type="entry name" value="STPHPHTASE"/>
</dbReference>
<evidence type="ECO:0000256" key="7">
    <source>
        <dbReference type="ARBA" id="ARBA00022803"/>
    </source>
</evidence>
<keyword evidence="4" id="KW-0479">Metal-binding</keyword>
<evidence type="ECO:0000256" key="6">
    <source>
        <dbReference type="ARBA" id="ARBA00022801"/>
    </source>
</evidence>
<feature type="repeat" description="TPR" evidence="10">
    <location>
        <begin position="64"/>
        <end position="97"/>
    </location>
</feature>
<keyword evidence="5" id="KW-0677">Repeat</keyword>
<gene>
    <name evidence="12" type="ORF">BV898_16378</name>
</gene>
<accession>A0A9X6RL24</accession>
<dbReference type="FunFam" id="3.60.21.10:FF:000017">
    <property type="entry name" value="Serine/threonine-protein phosphatase"/>
    <property type="match status" value="1"/>
</dbReference>